<evidence type="ECO:0000256" key="2">
    <source>
        <dbReference type="SAM" id="SignalP"/>
    </source>
</evidence>
<dbReference type="Proteomes" id="UP001432322">
    <property type="component" value="Unassembled WGS sequence"/>
</dbReference>
<evidence type="ECO:0000313" key="3">
    <source>
        <dbReference type="EMBL" id="GMT14603.1"/>
    </source>
</evidence>
<gene>
    <name evidence="3" type="ORF">PFISCL1PPCAC_5900</name>
</gene>
<dbReference type="AlphaFoldDB" id="A0AAV5V8N0"/>
<evidence type="ECO:0000256" key="1">
    <source>
        <dbReference type="SAM" id="MobiDB-lite"/>
    </source>
</evidence>
<keyword evidence="2" id="KW-0732">Signal</keyword>
<accession>A0AAV5V8N0</accession>
<feature type="chain" id="PRO_5043349582" evidence="2">
    <location>
        <begin position="33"/>
        <end position="71"/>
    </location>
</feature>
<protein>
    <submittedName>
        <fullName evidence="3">Uncharacterized protein</fullName>
    </submittedName>
</protein>
<sequence length="71" mass="7689">FIFFIKFSSFIAFGRLPLISSFLVMNAVVGESCPLNILTKFAAEHSNLTSAPPGMSPSPTAPDPFLRSRKA</sequence>
<organism evidence="3 4">
    <name type="scientific">Pristionchus fissidentatus</name>
    <dbReference type="NCBI Taxonomy" id="1538716"/>
    <lineage>
        <taxon>Eukaryota</taxon>
        <taxon>Metazoa</taxon>
        <taxon>Ecdysozoa</taxon>
        <taxon>Nematoda</taxon>
        <taxon>Chromadorea</taxon>
        <taxon>Rhabditida</taxon>
        <taxon>Rhabditina</taxon>
        <taxon>Diplogasteromorpha</taxon>
        <taxon>Diplogasteroidea</taxon>
        <taxon>Neodiplogasteridae</taxon>
        <taxon>Pristionchus</taxon>
    </lineage>
</organism>
<dbReference type="EMBL" id="BTSY01000002">
    <property type="protein sequence ID" value="GMT14603.1"/>
    <property type="molecule type" value="Genomic_DNA"/>
</dbReference>
<feature type="non-terminal residue" evidence="3">
    <location>
        <position position="71"/>
    </location>
</feature>
<evidence type="ECO:0000313" key="4">
    <source>
        <dbReference type="Proteomes" id="UP001432322"/>
    </source>
</evidence>
<comment type="caution">
    <text evidence="3">The sequence shown here is derived from an EMBL/GenBank/DDBJ whole genome shotgun (WGS) entry which is preliminary data.</text>
</comment>
<name>A0AAV5V8N0_9BILA</name>
<proteinExistence type="predicted"/>
<reference evidence="3" key="1">
    <citation type="submission" date="2023-10" db="EMBL/GenBank/DDBJ databases">
        <title>Genome assembly of Pristionchus species.</title>
        <authorList>
            <person name="Yoshida K."/>
            <person name="Sommer R.J."/>
        </authorList>
    </citation>
    <scope>NUCLEOTIDE SEQUENCE</scope>
    <source>
        <strain evidence="3">RS5133</strain>
    </source>
</reference>
<feature type="signal peptide" evidence="2">
    <location>
        <begin position="1"/>
        <end position="32"/>
    </location>
</feature>
<feature type="non-terminal residue" evidence="3">
    <location>
        <position position="1"/>
    </location>
</feature>
<feature type="region of interest" description="Disordered" evidence="1">
    <location>
        <begin position="48"/>
        <end position="71"/>
    </location>
</feature>
<keyword evidence="4" id="KW-1185">Reference proteome</keyword>